<dbReference type="PANTHER" id="PTHR21666:SF270">
    <property type="entry name" value="MUREIN HYDROLASE ACTIVATOR ENVC"/>
    <property type="match status" value="1"/>
</dbReference>
<comment type="caution">
    <text evidence="5">The sequence shown here is derived from an EMBL/GenBank/DDBJ whole genome shotgun (WGS) entry which is preliminary data.</text>
</comment>
<dbReference type="Pfam" id="PF01551">
    <property type="entry name" value="Peptidase_M23"/>
    <property type="match status" value="1"/>
</dbReference>
<keyword evidence="6" id="KW-1185">Reference proteome</keyword>
<name>A0A6G4X2D7_9ACTN</name>
<dbReference type="FunFam" id="2.70.70.10:FF:000013">
    <property type="entry name" value="Peptidase family M23"/>
    <property type="match status" value="1"/>
</dbReference>
<keyword evidence="1" id="KW-0175">Coiled coil</keyword>
<evidence type="ECO:0000313" key="6">
    <source>
        <dbReference type="Proteomes" id="UP000477722"/>
    </source>
</evidence>
<gene>
    <name evidence="5" type="ORF">G5C65_25605</name>
</gene>
<dbReference type="GO" id="GO:0004222">
    <property type="term" value="F:metalloendopeptidase activity"/>
    <property type="evidence" value="ECO:0007669"/>
    <property type="project" value="TreeGrafter"/>
</dbReference>
<dbReference type="InterPro" id="IPR050570">
    <property type="entry name" value="Cell_wall_metabolism_enzyme"/>
</dbReference>
<sequence length="358" mass="38533">MSQPSWPARASLAALLGAVTLAGPTSGTAPAAAPDPGPGEARPRLSARADALYREVARATARYEAARRETAAQRTAVKSARRALGRGQRRLAALRTRLGGIARSQYRYGAWSAGARMALTRTPDALLEQLRAERQARHALAGLLASARGAERRLERQRARTRAELRRLETGTRLRAAARTAVERRLALAREARGAAPVREPKGGCPHGDPPKRRPKPGAARAPRWTAPVAPRDYELSAGYASAGARWSQGHTGQDFAVESGTPVRAVGAGRVWATGCGDGFGNQVVIRHPDGYYTQYAHLSEIQTERGRRVRAGERIGLSGDTGNSTGPHLHFEARVTPYLGSEVAPEPWLRERGVEL</sequence>
<feature type="region of interest" description="Disordered" evidence="2">
    <location>
        <begin position="24"/>
        <end position="43"/>
    </location>
</feature>
<protein>
    <submittedName>
        <fullName evidence="5">Peptidoglycan DD-metalloendopeptidase family protein</fullName>
    </submittedName>
</protein>
<evidence type="ECO:0000256" key="3">
    <source>
        <dbReference type="SAM" id="SignalP"/>
    </source>
</evidence>
<dbReference type="EMBL" id="JAAKZZ010000334">
    <property type="protein sequence ID" value="NGO71665.1"/>
    <property type="molecule type" value="Genomic_DNA"/>
</dbReference>
<organism evidence="5 6">
    <name type="scientific">Streptomyces boncukensis</name>
    <dbReference type="NCBI Taxonomy" id="2711219"/>
    <lineage>
        <taxon>Bacteria</taxon>
        <taxon>Bacillati</taxon>
        <taxon>Actinomycetota</taxon>
        <taxon>Actinomycetes</taxon>
        <taxon>Kitasatosporales</taxon>
        <taxon>Streptomycetaceae</taxon>
        <taxon>Streptomyces</taxon>
    </lineage>
</organism>
<feature type="chain" id="PRO_5026167619" evidence="3">
    <location>
        <begin position="32"/>
        <end position="358"/>
    </location>
</feature>
<dbReference type="InterPro" id="IPR016047">
    <property type="entry name" value="M23ase_b-sheet_dom"/>
</dbReference>
<proteinExistence type="predicted"/>
<dbReference type="RefSeq" id="WP_165301294.1">
    <property type="nucleotide sequence ID" value="NZ_JAAKZZ010000334.1"/>
</dbReference>
<feature type="region of interest" description="Disordered" evidence="2">
    <location>
        <begin position="192"/>
        <end position="225"/>
    </location>
</feature>
<dbReference type="AlphaFoldDB" id="A0A6G4X2D7"/>
<evidence type="ECO:0000256" key="2">
    <source>
        <dbReference type="SAM" id="MobiDB-lite"/>
    </source>
</evidence>
<evidence type="ECO:0000259" key="4">
    <source>
        <dbReference type="Pfam" id="PF01551"/>
    </source>
</evidence>
<evidence type="ECO:0000256" key="1">
    <source>
        <dbReference type="SAM" id="Coils"/>
    </source>
</evidence>
<keyword evidence="3" id="KW-0732">Signal</keyword>
<dbReference type="CDD" id="cd12797">
    <property type="entry name" value="M23_peptidase"/>
    <property type="match status" value="1"/>
</dbReference>
<feature type="domain" description="M23ase beta-sheet core" evidence="4">
    <location>
        <begin position="250"/>
        <end position="337"/>
    </location>
</feature>
<reference evidence="5 6" key="1">
    <citation type="submission" date="2020-02" db="EMBL/GenBank/DDBJ databases">
        <title>Whole-genome analyses of novel actinobacteria.</title>
        <authorList>
            <person name="Sahin N."/>
            <person name="Tatar D."/>
        </authorList>
    </citation>
    <scope>NUCLEOTIDE SEQUENCE [LARGE SCALE GENOMIC DNA]</scope>
    <source>
        <strain evidence="5 6">SB3404</strain>
    </source>
</reference>
<feature type="signal peptide" evidence="3">
    <location>
        <begin position="1"/>
        <end position="31"/>
    </location>
</feature>
<dbReference type="InterPro" id="IPR011055">
    <property type="entry name" value="Dup_hybrid_motif"/>
</dbReference>
<feature type="coiled-coil region" evidence="1">
    <location>
        <begin position="140"/>
        <end position="171"/>
    </location>
</feature>
<accession>A0A6G4X2D7</accession>
<dbReference type="PANTHER" id="PTHR21666">
    <property type="entry name" value="PEPTIDASE-RELATED"/>
    <property type="match status" value="1"/>
</dbReference>
<dbReference type="SUPFAM" id="SSF51261">
    <property type="entry name" value="Duplicated hybrid motif"/>
    <property type="match status" value="1"/>
</dbReference>
<dbReference type="Gene3D" id="2.70.70.10">
    <property type="entry name" value="Glucose Permease (Domain IIA)"/>
    <property type="match status" value="1"/>
</dbReference>
<dbReference type="Proteomes" id="UP000477722">
    <property type="component" value="Unassembled WGS sequence"/>
</dbReference>
<feature type="compositionally biased region" description="Low complexity" evidence="2">
    <location>
        <begin position="24"/>
        <end position="40"/>
    </location>
</feature>
<evidence type="ECO:0000313" key="5">
    <source>
        <dbReference type="EMBL" id="NGO71665.1"/>
    </source>
</evidence>